<keyword evidence="1" id="KW-0805">Transcription regulation</keyword>
<gene>
    <name evidence="5" type="ORF">GCM10010873_16200</name>
</gene>
<evidence type="ECO:0000313" key="6">
    <source>
        <dbReference type="Proteomes" id="UP001157355"/>
    </source>
</evidence>
<feature type="domain" description="HTH cro/C1-type" evidence="4">
    <location>
        <begin position="5"/>
        <end position="46"/>
    </location>
</feature>
<organism evidence="5 6">
    <name type="scientific">Cypionkella aquatica</name>
    <dbReference type="NCBI Taxonomy" id="1756042"/>
    <lineage>
        <taxon>Bacteria</taxon>
        <taxon>Pseudomonadati</taxon>
        <taxon>Pseudomonadota</taxon>
        <taxon>Alphaproteobacteria</taxon>
        <taxon>Rhodobacterales</taxon>
        <taxon>Paracoccaceae</taxon>
        <taxon>Cypionkella</taxon>
    </lineage>
</organism>
<dbReference type="InterPro" id="IPR036286">
    <property type="entry name" value="LexA/Signal_pep-like_sf"/>
</dbReference>
<name>A0AA37X353_9RHOB</name>
<dbReference type="PANTHER" id="PTHR40661">
    <property type="match status" value="1"/>
</dbReference>
<keyword evidence="2" id="KW-0238">DNA-binding</keyword>
<evidence type="ECO:0000256" key="3">
    <source>
        <dbReference type="ARBA" id="ARBA00023163"/>
    </source>
</evidence>
<dbReference type="CDD" id="cd00093">
    <property type="entry name" value="HTH_XRE"/>
    <property type="match status" value="1"/>
</dbReference>
<accession>A0AA37X353</accession>
<dbReference type="GO" id="GO:0003677">
    <property type="term" value="F:DNA binding"/>
    <property type="evidence" value="ECO:0007669"/>
    <property type="project" value="UniProtKB-KW"/>
</dbReference>
<dbReference type="InterPro" id="IPR001387">
    <property type="entry name" value="Cro/C1-type_HTH"/>
</dbReference>
<dbReference type="Gene3D" id="1.10.260.40">
    <property type="entry name" value="lambda repressor-like DNA-binding domains"/>
    <property type="match status" value="1"/>
</dbReference>
<evidence type="ECO:0000256" key="2">
    <source>
        <dbReference type="ARBA" id="ARBA00023125"/>
    </source>
</evidence>
<dbReference type="Pfam" id="PF00717">
    <property type="entry name" value="Peptidase_S24"/>
    <property type="match status" value="1"/>
</dbReference>
<dbReference type="InterPro" id="IPR039418">
    <property type="entry name" value="LexA-like"/>
</dbReference>
<proteinExistence type="predicted"/>
<comment type="caution">
    <text evidence="5">The sequence shown here is derived from an EMBL/GenBank/DDBJ whole genome shotgun (WGS) entry which is preliminary data.</text>
</comment>
<evidence type="ECO:0000313" key="5">
    <source>
        <dbReference type="EMBL" id="GLS86646.1"/>
    </source>
</evidence>
<dbReference type="SUPFAM" id="SSF47413">
    <property type="entry name" value="lambda repressor-like DNA-binding domains"/>
    <property type="match status" value="1"/>
</dbReference>
<keyword evidence="6" id="KW-1185">Reference proteome</keyword>
<sequence length="225" mass="24820">MDRDDLAAQLNVSKNSIAYYERGDRTPDADTLAAYSRLFNVNMNWVINGEGQMFRTALDVIVQAQRRAEAKELLAEQEHPNEGAMSDMVTIPLYDEVRASAGHGSVAINETATTRIAFEPNWLADLGVRPESAVILSAQGDSMEPTIMNGAPMLVDTSKKDVRNGFIYVFDVAGDLMVKRIERLPDGTINLLSDNSGKYPSRNLDLETVSRMTVIGRVYAAVSKF</sequence>
<protein>
    <submittedName>
        <fullName evidence="5">Transcriptional regulator</fullName>
    </submittedName>
</protein>
<dbReference type="Proteomes" id="UP001157355">
    <property type="component" value="Unassembled WGS sequence"/>
</dbReference>
<keyword evidence="3" id="KW-0804">Transcription</keyword>
<reference evidence="5 6" key="1">
    <citation type="journal article" date="2014" name="Int. J. Syst. Evol. Microbiol.">
        <title>Complete genome sequence of Corynebacterium casei LMG S-19264T (=DSM 44701T), isolated from a smear-ripened cheese.</title>
        <authorList>
            <consortium name="US DOE Joint Genome Institute (JGI-PGF)"/>
            <person name="Walter F."/>
            <person name="Albersmeier A."/>
            <person name="Kalinowski J."/>
            <person name="Ruckert C."/>
        </authorList>
    </citation>
    <scope>NUCLEOTIDE SEQUENCE [LARGE SCALE GENOMIC DNA]</scope>
    <source>
        <strain evidence="5 6">NBRC 111766</strain>
    </source>
</reference>
<dbReference type="InterPro" id="IPR010982">
    <property type="entry name" value="Lambda_DNA-bd_dom_sf"/>
</dbReference>
<dbReference type="PANTHER" id="PTHR40661:SF3">
    <property type="entry name" value="FELS-1 PROPHAGE TRANSCRIPTIONAL REGULATOR"/>
    <property type="match status" value="1"/>
</dbReference>
<dbReference type="Pfam" id="PF01381">
    <property type="entry name" value="HTH_3"/>
    <property type="match status" value="1"/>
</dbReference>
<evidence type="ECO:0000256" key="1">
    <source>
        <dbReference type="ARBA" id="ARBA00023015"/>
    </source>
</evidence>
<dbReference type="Gene3D" id="2.10.109.10">
    <property type="entry name" value="Umud Fragment, subunit A"/>
    <property type="match status" value="1"/>
</dbReference>
<dbReference type="CDD" id="cd06529">
    <property type="entry name" value="S24_LexA-like"/>
    <property type="match status" value="1"/>
</dbReference>
<dbReference type="InterPro" id="IPR015927">
    <property type="entry name" value="Peptidase_S24_S26A/B/C"/>
</dbReference>
<dbReference type="AlphaFoldDB" id="A0AA37X353"/>
<evidence type="ECO:0000259" key="4">
    <source>
        <dbReference type="PROSITE" id="PS50943"/>
    </source>
</evidence>
<dbReference type="EMBL" id="BSPP01000005">
    <property type="protein sequence ID" value="GLS86646.1"/>
    <property type="molecule type" value="Genomic_DNA"/>
</dbReference>
<dbReference type="SUPFAM" id="SSF51306">
    <property type="entry name" value="LexA/Signal peptidase"/>
    <property type="match status" value="1"/>
</dbReference>
<dbReference type="PROSITE" id="PS50943">
    <property type="entry name" value="HTH_CROC1"/>
    <property type="match status" value="1"/>
</dbReference>